<feature type="domain" description="ABC transmembrane type-1" evidence="9">
    <location>
        <begin position="42"/>
        <end position="336"/>
    </location>
</feature>
<feature type="transmembrane region" description="Helical" evidence="7">
    <location>
        <begin position="82"/>
        <end position="103"/>
    </location>
</feature>
<evidence type="ECO:0000256" key="7">
    <source>
        <dbReference type="SAM" id="Phobius"/>
    </source>
</evidence>
<dbReference type="InterPro" id="IPR039421">
    <property type="entry name" value="Type_1_exporter"/>
</dbReference>
<evidence type="ECO:0000256" key="5">
    <source>
        <dbReference type="ARBA" id="ARBA00022989"/>
    </source>
</evidence>
<dbReference type="InterPro" id="IPR003593">
    <property type="entry name" value="AAA+_ATPase"/>
</dbReference>
<dbReference type="PANTHER" id="PTHR24221:SF654">
    <property type="entry name" value="ATP-BINDING CASSETTE SUB-FAMILY B MEMBER 6"/>
    <property type="match status" value="1"/>
</dbReference>
<dbReference type="InterPro" id="IPR027417">
    <property type="entry name" value="P-loop_NTPase"/>
</dbReference>
<name>A0A1G4STM2_9CAUL</name>
<evidence type="ECO:0000256" key="3">
    <source>
        <dbReference type="ARBA" id="ARBA00022741"/>
    </source>
</evidence>
<dbReference type="InterPro" id="IPR017871">
    <property type="entry name" value="ABC_transporter-like_CS"/>
</dbReference>
<gene>
    <name evidence="10" type="ORF">SAMN02927928_2927</name>
</gene>
<feature type="transmembrane region" description="Helical" evidence="7">
    <location>
        <begin position="191"/>
        <end position="212"/>
    </location>
</feature>
<dbReference type="Pfam" id="PF00664">
    <property type="entry name" value="ABC_membrane"/>
    <property type="match status" value="1"/>
</dbReference>
<dbReference type="GO" id="GO:0016887">
    <property type="term" value="F:ATP hydrolysis activity"/>
    <property type="evidence" value="ECO:0007669"/>
    <property type="project" value="InterPro"/>
</dbReference>
<proteinExistence type="predicted"/>
<dbReference type="AlphaFoldDB" id="A0A1G4STM2"/>
<feature type="transmembrane region" description="Helical" evidence="7">
    <location>
        <begin position="163"/>
        <end position="185"/>
    </location>
</feature>
<dbReference type="InterPro" id="IPR036640">
    <property type="entry name" value="ABC1_TM_sf"/>
</dbReference>
<dbReference type="GO" id="GO:0140359">
    <property type="term" value="F:ABC-type transporter activity"/>
    <property type="evidence" value="ECO:0007669"/>
    <property type="project" value="InterPro"/>
</dbReference>
<dbReference type="STRING" id="260084.SAMN02927928_2927"/>
<organism evidence="10 11">
    <name type="scientific">Asticcacaulis taihuensis</name>
    <dbReference type="NCBI Taxonomy" id="260084"/>
    <lineage>
        <taxon>Bacteria</taxon>
        <taxon>Pseudomonadati</taxon>
        <taxon>Pseudomonadota</taxon>
        <taxon>Alphaproteobacteria</taxon>
        <taxon>Caulobacterales</taxon>
        <taxon>Caulobacteraceae</taxon>
        <taxon>Asticcacaulis</taxon>
    </lineage>
</organism>
<evidence type="ECO:0000256" key="2">
    <source>
        <dbReference type="ARBA" id="ARBA00022692"/>
    </source>
</evidence>
<accession>A0A1G4STM2</accession>
<feature type="transmembrane region" description="Helical" evidence="7">
    <location>
        <begin position="310"/>
        <end position="331"/>
    </location>
</feature>
<feature type="transmembrane region" description="Helical" evidence="7">
    <location>
        <begin position="41"/>
        <end position="62"/>
    </location>
</feature>
<dbReference type="GO" id="GO:0005524">
    <property type="term" value="F:ATP binding"/>
    <property type="evidence" value="ECO:0007669"/>
    <property type="project" value="UniProtKB-KW"/>
</dbReference>
<dbReference type="SMART" id="SM00382">
    <property type="entry name" value="AAA"/>
    <property type="match status" value="1"/>
</dbReference>
<evidence type="ECO:0000313" key="11">
    <source>
        <dbReference type="Proteomes" id="UP000199150"/>
    </source>
</evidence>
<dbReference type="InterPro" id="IPR003439">
    <property type="entry name" value="ABC_transporter-like_ATP-bd"/>
</dbReference>
<protein>
    <submittedName>
        <fullName evidence="10">ATP-binding cassette, subfamily B</fullName>
    </submittedName>
</protein>
<dbReference type="InterPro" id="IPR011527">
    <property type="entry name" value="ABC1_TM_dom"/>
</dbReference>
<keyword evidence="4 10" id="KW-0067">ATP-binding</keyword>
<dbReference type="PROSITE" id="PS50929">
    <property type="entry name" value="ABC_TM1F"/>
    <property type="match status" value="1"/>
</dbReference>
<evidence type="ECO:0000259" key="9">
    <source>
        <dbReference type="PROSITE" id="PS50929"/>
    </source>
</evidence>
<keyword evidence="5 7" id="KW-1133">Transmembrane helix</keyword>
<dbReference type="Pfam" id="PF00005">
    <property type="entry name" value="ABC_tran"/>
    <property type="match status" value="1"/>
</dbReference>
<dbReference type="Gene3D" id="3.40.50.300">
    <property type="entry name" value="P-loop containing nucleotide triphosphate hydrolases"/>
    <property type="match status" value="1"/>
</dbReference>
<keyword evidence="6 7" id="KW-0472">Membrane</keyword>
<dbReference type="GO" id="GO:0005886">
    <property type="term" value="C:plasma membrane"/>
    <property type="evidence" value="ECO:0007669"/>
    <property type="project" value="UniProtKB-SubCell"/>
</dbReference>
<evidence type="ECO:0000313" key="10">
    <source>
        <dbReference type="EMBL" id="SCW72371.1"/>
    </source>
</evidence>
<dbReference type="PANTHER" id="PTHR24221">
    <property type="entry name" value="ATP-BINDING CASSETTE SUB-FAMILY B"/>
    <property type="match status" value="1"/>
</dbReference>
<dbReference type="CDD" id="cd18582">
    <property type="entry name" value="ABC_6TM_ATM1_ABCB7"/>
    <property type="match status" value="1"/>
</dbReference>
<evidence type="ECO:0000256" key="4">
    <source>
        <dbReference type="ARBA" id="ARBA00022840"/>
    </source>
</evidence>
<dbReference type="PROSITE" id="PS50893">
    <property type="entry name" value="ABC_TRANSPORTER_2"/>
    <property type="match status" value="1"/>
</dbReference>
<dbReference type="SUPFAM" id="SSF52540">
    <property type="entry name" value="P-loop containing nucleoside triphosphate hydrolases"/>
    <property type="match status" value="1"/>
</dbReference>
<feature type="transmembrane region" description="Helical" evidence="7">
    <location>
        <begin position="275"/>
        <end position="298"/>
    </location>
</feature>
<dbReference type="Gene3D" id="1.20.1560.10">
    <property type="entry name" value="ABC transporter type 1, transmembrane domain"/>
    <property type="match status" value="1"/>
</dbReference>
<feature type="domain" description="ABC transporter" evidence="8">
    <location>
        <begin position="370"/>
        <end position="604"/>
    </location>
</feature>
<dbReference type="PROSITE" id="PS00211">
    <property type="entry name" value="ABC_TRANSPORTER_1"/>
    <property type="match status" value="1"/>
</dbReference>
<dbReference type="Proteomes" id="UP000199150">
    <property type="component" value="Unassembled WGS sequence"/>
</dbReference>
<evidence type="ECO:0000256" key="6">
    <source>
        <dbReference type="ARBA" id="ARBA00023136"/>
    </source>
</evidence>
<comment type="subcellular location">
    <subcellularLocation>
        <location evidence="1">Cell membrane</location>
        <topology evidence="1">Multi-pass membrane protein</topology>
    </subcellularLocation>
</comment>
<keyword evidence="3" id="KW-0547">Nucleotide-binding</keyword>
<dbReference type="CDD" id="cd03253">
    <property type="entry name" value="ABCC_ATM1_transporter"/>
    <property type="match status" value="1"/>
</dbReference>
<dbReference type="SUPFAM" id="SSF90123">
    <property type="entry name" value="ABC transporter transmembrane region"/>
    <property type="match status" value="1"/>
</dbReference>
<evidence type="ECO:0000259" key="8">
    <source>
        <dbReference type="PROSITE" id="PS50893"/>
    </source>
</evidence>
<dbReference type="FunFam" id="3.40.50.300:FF:003468">
    <property type="entry name" value="ABC transporter"/>
    <property type="match status" value="1"/>
</dbReference>
<reference evidence="11" key="1">
    <citation type="submission" date="2016-10" db="EMBL/GenBank/DDBJ databases">
        <authorList>
            <person name="Varghese N."/>
            <person name="Submissions S."/>
        </authorList>
    </citation>
    <scope>NUCLEOTIDE SEQUENCE [LARGE SCALE GENOMIC DNA]</scope>
    <source>
        <strain evidence="11">CGMCC 1.3431</strain>
    </source>
</reference>
<sequence length="623" mass="68773">MSPPNLQNTPMPKPKAKVSETIAFLKPYLWPSDRADLKIQVIWALLAMLVGKLLTVITPYLFKWGVNALGPHAPQVQNPGFWSLILAMPLLMVIGYGISRILFNVFNNIRDAMFAAVGQHAVRGLANRAFVHLHNLSLRFHLQRRTGGLSRVIERGKAGIETIIRLTMMVGIPTIVEFVLTAVIIAFQFSWIYVVVVAATVFVYVWFSIIASNWRISIRKDMNEADSDSMSKAVDSLLNFETVKYFGNEAHESARYDRATAMYEKAAIRTYTSLAWLNIGQTVIFGIGMTIVMVLSAWEVSQGKQSIGHLVMINAYMMQLSIPLNFIGTLYREISTGLIDMEAMFKLLDEPAEVTDKADAPDLVVSDGKVAFKDVIFSYDPDREILKGVSFEIPAGKTVAVVGPSGAGKSTLSRLLFRFYDVKGGSIEIDGQDIREVNQASLRKAIGMVPQDTVLFNDTVGYNIGYGRYGASREEIEDAAEAAQIAGFISTLPKGYETEVGERGLKLSGGEKQRVAIARTLLKAPPILILDEATSALDTHTEREIQASLDDVSKNRTTLVIAHRLSTVVGADEILVLKDGVVAERGKHSDLMKLNGIYHSMWERQRAADAARETLAKVVAEVE</sequence>
<dbReference type="EMBL" id="FMTS01000005">
    <property type="protein sequence ID" value="SCW72371.1"/>
    <property type="molecule type" value="Genomic_DNA"/>
</dbReference>
<keyword evidence="2 7" id="KW-0812">Transmembrane</keyword>
<keyword evidence="11" id="KW-1185">Reference proteome</keyword>
<dbReference type="RefSeq" id="WP_220083745.1">
    <property type="nucleotide sequence ID" value="NZ_CBCRYE010000003.1"/>
</dbReference>
<evidence type="ECO:0000256" key="1">
    <source>
        <dbReference type="ARBA" id="ARBA00004651"/>
    </source>
</evidence>